<evidence type="ECO:0000256" key="1">
    <source>
        <dbReference type="SAM" id="Phobius"/>
    </source>
</evidence>
<protein>
    <recommendedName>
        <fullName evidence="2">Reverse transcriptase domain-containing protein</fullName>
    </recommendedName>
</protein>
<dbReference type="GO" id="GO:0071897">
    <property type="term" value="P:DNA biosynthetic process"/>
    <property type="evidence" value="ECO:0007669"/>
    <property type="project" value="UniProtKB-ARBA"/>
</dbReference>
<dbReference type="SUPFAM" id="SSF56672">
    <property type="entry name" value="DNA/RNA polymerases"/>
    <property type="match status" value="1"/>
</dbReference>
<feature type="transmembrane region" description="Helical" evidence="1">
    <location>
        <begin position="55"/>
        <end position="73"/>
    </location>
</feature>
<dbReference type="EMBL" id="HBUF01541779">
    <property type="protein sequence ID" value="CAG6755353.1"/>
    <property type="molecule type" value="Transcribed_RNA"/>
</dbReference>
<dbReference type="PANTHER" id="PTHR47027">
    <property type="entry name" value="REVERSE TRANSCRIPTASE DOMAIN-CONTAINING PROTEIN"/>
    <property type="match status" value="1"/>
</dbReference>
<dbReference type="AlphaFoldDB" id="A0A8D9EKR5"/>
<name>A0A8D9EKR5_9HEMI</name>
<keyword evidence="1" id="KW-0472">Membrane</keyword>
<dbReference type="Pfam" id="PF00078">
    <property type="entry name" value="RVT_1"/>
    <property type="match status" value="1"/>
</dbReference>
<dbReference type="PANTHER" id="PTHR47027:SF25">
    <property type="entry name" value="REVERSE TRANSCRIPTASE DOMAIN-CONTAINING PROTEIN"/>
    <property type="match status" value="1"/>
</dbReference>
<keyword evidence="1" id="KW-1133">Transmembrane helix</keyword>
<reference evidence="3" key="1">
    <citation type="submission" date="2021-05" db="EMBL/GenBank/DDBJ databases">
        <authorList>
            <person name="Alioto T."/>
            <person name="Alioto T."/>
            <person name="Gomez Garrido J."/>
        </authorList>
    </citation>
    <scope>NUCLEOTIDE SEQUENCE</scope>
</reference>
<dbReference type="InterPro" id="IPR000477">
    <property type="entry name" value="RT_dom"/>
</dbReference>
<sequence>MYSRIYKPRRNLRKLLAESNTLKSKKKWSLCKRQWNEKISRRAGKFQVIRQMKSPHAIIIIIILMGVNCLAFADDLAILSKGIETAKEQINILKTTAEKTGLLISFEKTEYMTNIKDAPHYLHTNHGEIKKVDKFKYLGEIIQKNGLEKEANKARTRKMEFAYQLTKNMYCKKALSFNTKIRHYNTVVKPECLYAAECLTLNKKGELEEMEKKERKILRKILGPKVEGDVYKLRSNKEIYAKTEKLSDSFRKRRLMFYGHLMRMDDNRLSKKIVQYFNKSQNCKWIQEIRADMQEMNISVDNILDRNDFRSKVQNWKGFIEKEKKKTAGAKCSETRNKEHSERMDEYWRRKRVGNTNPS</sequence>
<feature type="domain" description="Reverse transcriptase" evidence="2">
    <location>
        <begin position="56"/>
        <end position="139"/>
    </location>
</feature>
<proteinExistence type="predicted"/>
<dbReference type="EMBL" id="HBUF01541780">
    <property type="protein sequence ID" value="CAG6755355.1"/>
    <property type="molecule type" value="Transcribed_RNA"/>
</dbReference>
<dbReference type="InterPro" id="IPR043502">
    <property type="entry name" value="DNA/RNA_pol_sf"/>
</dbReference>
<evidence type="ECO:0000259" key="2">
    <source>
        <dbReference type="Pfam" id="PF00078"/>
    </source>
</evidence>
<evidence type="ECO:0000313" key="3">
    <source>
        <dbReference type="EMBL" id="CAG6755355.1"/>
    </source>
</evidence>
<keyword evidence="1" id="KW-0812">Transmembrane</keyword>
<accession>A0A8D9EKR5</accession>
<organism evidence="3">
    <name type="scientific">Cacopsylla melanoneura</name>
    <dbReference type="NCBI Taxonomy" id="428564"/>
    <lineage>
        <taxon>Eukaryota</taxon>
        <taxon>Metazoa</taxon>
        <taxon>Ecdysozoa</taxon>
        <taxon>Arthropoda</taxon>
        <taxon>Hexapoda</taxon>
        <taxon>Insecta</taxon>
        <taxon>Pterygota</taxon>
        <taxon>Neoptera</taxon>
        <taxon>Paraneoptera</taxon>
        <taxon>Hemiptera</taxon>
        <taxon>Sternorrhyncha</taxon>
        <taxon>Psylloidea</taxon>
        <taxon>Psyllidae</taxon>
        <taxon>Psyllinae</taxon>
        <taxon>Cacopsylla</taxon>
    </lineage>
</organism>